<evidence type="ECO:0000313" key="2">
    <source>
        <dbReference type="Proteomes" id="UP001062846"/>
    </source>
</evidence>
<dbReference type="EMBL" id="CM046391">
    <property type="protein sequence ID" value="KAI8558830.1"/>
    <property type="molecule type" value="Genomic_DNA"/>
</dbReference>
<proteinExistence type="predicted"/>
<keyword evidence="2" id="KW-1185">Reference proteome</keyword>
<gene>
    <name evidence="1" type="ORF">RHMOL_Rhmol04G0126900</name>
</gene>
<evidence type="ECO:0000313" key="1">
    <source>
        <dbReference type="EMBL" id="KAI8558830.1"/>
    </source>
</evidence>
<reference evidence="1" key="1">
    <citation type="submission" date="2022-02" db="EMBL/GenBank/DDBJ databases">
        <title>Plant Genome Project.</title>
        <authorList>
            <person name="Zhang R.-G."/>
        </authorList>
    </citation>
    <scope>NUCLEOTIDE SEQUENCE</scope>
    <source>
        <strain evidence="1">AT1</strain>
    </source>
</reference>
<accession>A0ACC0NZS4</accession>
<sequence length="485" mass="54275">MNGMEGGRSRFENIIRQLPEVPGFKFHPTDEEVFNFYLLNKNAGNLVAIDPIRTDQDIISRHPVAVQAHFPLLPPENAWLFYTFRDAKYPNNGKLKIENAGGFWMVSKASVPIGPDIGHKRVLNFKEGSLKSYTPTNWYMEEYSIKKFAPNKEDEDWVIVRIYQQLTKPIRGGWFGSAYYLPLDSGEGDISGSAYPFQPPGSGGTGMEGGRSTFENIIRQLPEVPGFKFHPTDEEVINFYLPNKNAGNLVAIDPIRTDQDIISRHPVTVQAHYPLLSPENAWLFYTFRDAKYPNNGKLKIENAGGFWMVSKASVPIGPDIGHKRVLNFKEGSLKSYTPTNWYMEEYSIKKFDPKKEDEDWVIVRIYQQLTMPLSTMPIRTTFPLTMSMPTPYVSTIRPRGMLQPTCFELFELPCSPLISAGSLSPNPEIQTWPDSNANSGGLSWSAYYLPSDSGEGGISNLSQLPGSGGTGTSTSAFPSPWGAVD</sequence>
<name>A0ACC0NZS4_RHOML</name>
<organism evidence="1 2">
    <name type="scientific">Rhododendron molle</name>
    <name type="common">Chinese azalea</name>
    <name type="synonym">Azalea mollis</name>
    <dbReference type="NCBI Taxonomy" id="49168"/>
    <lineage>
        <taxon>Eukaryota</taxon>
        <taxon>Viridiplantae</taxon>
        <taxon>Streptophyta</taxon>
        <taxon>Embryophyta</taxon>
        <taxon>Tracheophyta</taxon>
        <taxon>Spermatophyta</taxon>
        <taxon>Magnoliopsida</taxon>
        <taxon>eudicotyledons</taxon>
        <taxon>Gunneridae</taxon>
        <taxon>Pentapetalae</taxon>
        <taxon>asterids</taxon>
        <taxon>Ericales</taxon>
        <taxon>Ericaceae</taxon>
        <taxon>Ericoideae</taxon>
        <taxon>Rhodoreae</taxon>
        <taxon>Rhododendron</taxon>
    </lineage>
</organism>
<protein>
    <submittedName>
        <fullName evidence="1">Uncharacterized protein</fullName>
    </submittedName>
</protein>
<dbReference type="Proteomes" id="UP001062846">
    <property type="component" value="Chromosome 4"/>
</dbReference>
<comment type="caution">
    <text evidence="1">The sequence shown here is derived from an EMBL/GenBank/DDBJ whole genome shotgun (WGS) entry which is preliminary data.</text>
</comment>